<evidence type="ECO:0000256" key="1">
    <source>
        <dbReference type="SAM" id="MobiDB-lite"/>
    </source>
</evidence>
<comment type="caution">
    <text evidence="2">The sequence shown here is derived from an EMBL/GenBank/DDBJ whole genome shotgun (WGS) entry which is preliminary data.</text>
</comment>
<reference evidence="2 3" key="1">
    <citation type="journal article" date="2018" name="Nat. Genet.">
        <title>The Rosa genome provides new insights in the design of modern roses.</title>
        <authorList>
            <person name="Bendahmane M."/>
        </authorList>
    </citation>
    <scope>NUCLEOTIDE SEQUENCE [LARGE SCALE GENOMIC DNA]</scope>
    <source>
        <strain evidence="3">cv. Old Blush</strain>
    </source>
</reference>
<sequence>MGNCMMRSNSKVSAQDHDKHEPAEKEVEAIQPTGTPMSWKKEKKTVRFNLPEDEDDGGRGIKNGTHGKSKSGAVRIRLVVTQEELKQLLNYKNDSISNRSSVEQLLSSLKSRSGRRVSADQIGKHTTTDESWRPVLESISEDQC</sequence>
<name>A0A2P6S290_ROSCH</name>
<dbReference type="OrthoDB" id="1304043at2759"/>
<keyword evidence="3" id="KW-1185">Reference proteome</keyword>
<proteinExistence type="predicted"/>
<dbReference type="PANTHER" id="PTHR35704">
    <property type="entry name" value="OS02G0254600 PROTEIN"/>
    <property type="match status" value="1"/>
</dbReference>
<feature type="compositionally biased region" description="Basic and acidic residues" evidence="1">
    <location>
        <begin position="14"/>
        <end position="28"/>
    </location>
</feature>
<protein>
    <submittedName>
        <fullName evidence="2">Uncharacterized protein</fullName>
    </submittedName>
</protein>
<dbReference type="STRING" id="74649.A0A2P6S290"/>
<dbReference type="EMBL" id="PDCK01000040">
    <property type="protein sequence ID" value="PRQ52799.1"/>
    <property type="molecule type" value="Genomic_DNA"/>
</dbReference>
<dbReference type="OMA" id="QDHEKHE"/>
<feature type="compositionally biased region" description="Basic and acidic residues" evidence="1">
    <location>
        <begin position="122"/>
        <end position="132"/>
    </location>
</feature>
<dbReference type="Proteomes" id="UP000238479">
    <property type="component" value="Chromosome 2"/>
</dbReference>
<evidence type="ECO:0000313" key="2">
    <source>
        <dbReference type="EMBL" id="PRQ52799.1"/>
    </source>
</evidence>
<dbReference type="Gramene" id="PRQ52799">
    <property type="protein sequence ID" value="PRQ52799"/>
    <property type="gene ID" value="RchiOBHm_Chr2g0159421"/>
</dbReference>
<accession>A0A2P6S290</accession>
<dbReference type="AlphaFoldDB" id="A0A2P6S290"/>
<feature type="region of interest" description="Disordered" evidence="1">
    <location>
        <begin position="107"/>
        <end position="144"/>
    </location>
</feature>
<feature type="compositionally biased region" description="Polar residues" evidence="1">
    <location>
        <begin position="1"/>
        <end position="13"/>
    </location>
</feature>
<evidence type="ECO:0000313" key="3">
    <source>
        <dbReference type="Proteomes" id="UP000238479"/>
    </source>
</evidence>
<organism evidence="2 3">
    <name type="scientific">Rosa chinensis</name>
    <name type="common">China rose</name>
    <dbReference type="NCBI Taxonomy" id="74649"/>
    <lineage>
        <taxon>Eukaryota</taxon>
        <taxon>Viridiplantae</taxon>
        <taxon>Streptophyta</taxon>
        <taxon>Embryophyta</taxon>
        <taxon>Tracheophyta</taxon>
        <taxon>Spermatophyta</taxon>
        <taxon>Magnoliopsida</taxon>
        <taxon>eudicotyledons</taxon>
        <taxon>Gunneridae</taxon>
        <taxon>Pentapetalae</taxon>
        <taxon>rosids</taxon>
        <taxon>fabids</taxon>
        <taxon>Rosales</taxon>
        <taxon>Rosaceae</taxon>
        <taxon>Rosoideae</taxon>
        <taxon>Rosoideae incertae sedis</taxon>
        <taxon>Rosa</taxon>
    </lineage>
</organism>
<gene>
    <name evidence="2" type="ORF">RchiOBHm_Chr2g0159421</name>
</gene>
<feature type="region of interest" description="Disordered" evidence="1">
    <location>
        <begin position="1"/>
        <end position="70"/>
    </location>
</feature>
<dbReference type="PANTHER" id="PTHR35704:SF1">
    <property type="entry name" value="OS02G0254600 PROTEIN"/>
    <property type="match status" value="1"/>
</dbReference>